<organism evidence="11 12">
    <name type="scientific">Kribbella ginsengisoli</name>
    <dbReference type="NCBI Taxonomy" id="363865"/>
    <lineage>
        <taxon>Bacteria</taxon>
        <taxon>Bacillati</taxon>
        <taxon>Actinomycetota</taxon>
        <taxon>Actinomycetes</taxon>
        <taxon>Propionibacteriales</taxon>
        <taxon>Kribbellaceae</taxon>
        <taxon>Kribbella</taxon>
    </lineage>
</organism>
<keyword evidence="12" id="KW-1185">Reference proteome</keyword>
<dbReference type="PRINTS" id="PR00733">
    <property type="entry name" value="GLHYDRLASE6"/>
</dbReference>
<evidence type="ECO:0000256" key="7">
    <source>
        <dbReference type="ARBA" id="ARBA00023326"/>
    </source>
</evidence>
<reference evidence="12" key="1">
    <citation type="journal article" date="2019" name="Int. J. Syst. Evol. Microbiol.">
        <title>The Global Catalogue of Microorganisms (GCM) 10K type strain sequencing project: providing services to taxonomists for standard genome sequencing and annotation.</title>
        <authorList>
            <consortium name="The Broad Institute Genomics Platform"/>
            <consortium name="The Broad Institute Genome Sequencing Center for Infectious Disease"/>
            <person name="Wu L."/>
            <person name="Ma J."/>
        </authorList>
    </citation>
    <scope>NUCLEOTIDE SEQUENCE [LARGE SCALE GENOMIC DNA]</scope>
    <source>
        <strain evidence="12">JCM 16928</strain>
    </source>
</reference>
<dbReference type="PANTHER" id="PTHR34876:SF4">
    <property type="entry name" value="1,4-BETA-D-GLUCAN CELLOBIOHYDROLASE C-RELATED"/>
    <property type="match status" value="1"/>
</dbReference>
<dbReference type="InterPro" id="IPR016288">
    <property type="entry name" value="Beta_cellobiohydrolase"/>
</dbReference>
<evidence type="ECO:0000256" key="2">
    <source>
        <dbReference type="ARBA" id="ARBA00022801"/>
    </source>
</evidence>
<accession>A0ABP6YNX1</accession>
<keyword evidence="5 9" id="KW-0119">Carbohydrate metabolism</keyword>
<sequence length="408" mass="41923">MRLPDMRRSRVVVALAAACAIAAAGTTVALARRGDSDPSAGAKPTGTSVNEMADQGPIGASAKPPASSPSVSQSAKPATLPVRKPSSPSSVKPSAKTTTKPSAKKAASTPTVKPVVVPEQGDPLSQTDGLYVDPQSQPVYWVSEHSSDSRSASIKAGIADRPLGRWFNGDGADVSDARAYVAGAARAGKLPVLVFYHIPQRGCGGGEGASSTSAYRSWIDSMAAAIGTNPAVVILEPDALPQLDCLSSSAQTTRLSLLSYAVDQLRSSAPNTWTYLDAGHDDWTPAGTMAKWLKAAGVANARGFSLNVSNFQSTARNVSYANAVNAALGTSKHFVIDTSRNGNPLNGDDWCNPTGERVGVTPRTGGATGLDLQLWVKPPGESDGDCGIGAGTDAGDFSPAIAMKLLGH</sequence>
<keyword evidence="1 9" id="KW-0732">Signal</keyword>
<evidence type="ECO:0000256" key="4">
    <source>
        <dbReference type="ARBA" id="ARBA00023157"/>
    </source>
</evidence>
<evidence type="ECO:0000313" key="12">
    <source>
        <dbReference type="Proteomes" id="UP001501222"/>
    </source>
</evidence>
<feature type="compositionally biased region" description="Low complexity" evidence="10">
    <location>
        <begin position="60"/>
        <end position="111"/>
    </location>
</feature>
<dbReference type="Pfam" id="PF01341">
    <property type="entry name" value="Glyco_hydro_6"/>
    <property type="match status" value="1"/>
</dbReference>
<keyword evidence="2 9" id="KW-0378">Hydrolase</keyword>
<evidence type="ECO:0000313" key="11">
    <source>
        <dbReference type="EMBL" id="GAA3585553.1"/>
    </source>
</evidence>
<dbReference type="SUPFAM" id="SSF51989">
    <property type="entry name" value="Glycosyl hydrolases family 6, cellulases"/>
    <property type="match status" value="1"/>
</dbReference>
<feature type="active site" description="Proton donor" evidence="8">
    <location>
        <position position="238"/>
    </location>
</feature>
<feature type="signal peptide" evidence="9">
    <location>
        <begin position="1"/>
        <end position="31"/>
    </location>
</feature>
<dbReference type="InterPro" id="IPR001524">
    <property type="entry name" value="Glyco_hydro_6_CS"/>
</dbReference>
<dbReference type="Gene3D" id="3.20.20.40">
    <property type="entry name" value="1, 4-beta cellobiohydrolase"/>
    <property type="match status" value="1"/>
</dbReference>
<dbReference type="EMBL" id="BAABAA010000011">
    <property type="protein sequence ID" value="GAA3585553.1"/>
    <property type="molecule type" value="Genomic_DNA"/>
</dbReference>
<evidence type="ECO:0000256" key="3">
    <source>
        <dbReference type="ARBA" id="ARBA00023001"/>
    </source>
</evidence>
<keyword evidence="3 9" id="KW-0136">Cellulose degradation</keyword>
<protein>
    <recommendedName>
        <fullName evidence="9">Glucanase</fullName>
        <ecNumber evidence="9">3.2.1.-</ecNumber>
    </recommendedName>
</protein>
<name>A0ABP6YNX1_9ACTN</name>
<dbReference type="Proteomes" id="UP001501222">
    <property type="component" value="Unassembled WGS sequence"/>
</dbReference>
<evidence type="ECO:0000256" key="6">
    <source>
        <dbReference type="ARBA" id="ARBA00023295"/>
    </source>
</evidence>
<evidence type="ECO:0000256" key="10">
    <source>
        <dbReference type="SAM" id="MobiDB-lite"/>
    </source>
</evidence>
<dbReference type="InterPro" id="IPR036434">
    <property type="entry name" value="Beta_cellobiohydrolase_sf"/>
</dbReference>
<proteinExistence type="inferred from homology"/>
<evidence type="ECO:0000256" key="9">
    <source>
        <dbReference type="RuleBase" id="RU361186"/>
    </source>
</evidence>
<keyword evidence="4" id="KW-1015">Disulfide bond</keyword>
<evidence type="ECO:0000256" key="8">
    <source>
        <dbReference type="PROSITE-ProRule" id="PRU10057"/>
    </source>
</evidence>
<dbReference type="RefSeq" id="WP_344846930.1">
    <property type="nucleotide sequence ID" value="NZ_BAABAA010000011.1"/>
</dbReference>
<dbReference type="PANTHER" id="PTHR34876">
    <property type="match status" value="1"/>
</dbReference>
<gene>
    <name evidence="11" type="ORF">GCM10022235_65030</name>
</gene>
<evidence type="ECO:0000256" key="1">
    <source>
        <dbReference type="ARBA" id="ARBA00022729"/>
    </source>
</evidence>
<keyword evidence="7 9" id="KW-0624">Polysaccharide degradation</keyword>
<feature type="chain" id="PRO_5044976493" description="Glucanase" evidence="9">
    <location>
        <begin position="32"/>
        <end position="408"/>
    </location>
</feature>
<keyword evidence="6 9" id="KW-0326">Glycosidase</keyword>
<comment type="caution">
    <text evidence="11">The sequence shown here is derived from an EMBL/GenBank/DDBJ whole genome shotgun (WGS) entry which is preliminary data.</text>
</comment>
<dbReference type="PROSITE" id="PS00656">
    <property type="entry name" value="GLYCOSYL_HYDROL_F6_2"/>
    <property type="match status" value="1"/>
</dbReference>
<feature type="region of interest" description="Disordered" evidence="10">
    <location>
        <begin position="32"/>
        <end position="131"/>
    </location>
</feature>
<dbReference type="EC" id="3.2.1.-" evidence="9"/>
<evidence type="ECO:0000256" key="5">
    <source>
        <dbReference type="ARBA" id="ARBA00023277"/>
    </source>
</evidence>
<comment type="similarity">
    <text evidence="9">Belongs to the glycosyl hydrolase family 6.</text>
</comment>